<feature type="region of interest" description="Disordered" evidence="1">
    <location>
        <begin position="27"/>
        <end position="61"/>
    </location>
</feature>
<organism evidence="4 5">
    <name type="scientific">Alcaligenes endophyticus</name>
    <dbReference type="NCBI Taxonomy" id="1929088"/>
    <lineage>
        <taxon>Bacteria</taxon>
        <taxon>Pseudomonadati</taxon>
        <taxon>Pseudomonadota</taxon>
        <taxon>Betaproteobacteria</taxon>
        <taxon>Burkholderiales</taxon>
        <taxon>Alcaligenaceae</taxon>
        <taxon>Alcaligenes</taxon>
    </lineage>
</organism>
<feature type="compositionally biased region" description="Low complexity" evidence="1">
    <location>
        <begin position="27"/>
        <end position="57"/>
    </location>
</feature>
<accession>A0ABT8ELE1</accession>
<evidence type="ECO:0000259" key="3">
    <source>
        <dbReference type="Pfam" id="PF22599"/>
    </source>
</evidence>
<evidence type="ECO:0000313" key="4">
    <source>
        <dbReference type="EMBL" id="MDN4122012.1"/>
    </source>
</evidence>
<proteinExistence type="predicted"/>
<evidence type="ECO:0000313" key="5">
    <source>
        <dbReference type="Proteomes" id="UP001168613"/>
    </source>
</evidence>
<evidence type="ECO:0000256" key="2">
    <source>
        <dbReference type="SAM" id="SignalP"/>
    </source>
</evidence>
<reference evidence="4" key="1">
    <citation type="submission" date="2021-11" db="EMBL/GenBank/DDBJ databases">
        <title>Draft genome sequence of Alcaligenes endophyticus type strain CCUG 75668T.</title>
        <authorList>
            <person name="Salva-Serra F."/>
            <person name="Duran R.E."/>
            <person name="Seeger M."/>
            <person name="Moore E.R.B."/>
            <person name="Jaen-Luchoro D."/>
        </authorList>
    </citation>
    <scope>NUCLEOTIDE SEQUENCE</scope>
    <source>
        <strain evidence="4">CCUG 75668</strain>
    </source>
</reference>
<keyword evidence="5" id="KW-1185">Reference proteome</keyword>
<sequence length="195" mass="20091">MISSRRLTHALAPLALVLLAACQTTQTKPDATPDTTAATPAQTTPAVPATPSTSAPQEQQQGAPVGIFLADTKPHADWATVEVQPNGTLYVNPEAILTNEDLVGVQAGTGENPEIGLLALDLNPEAARRLAKLTTDQPNMRLALVVGNTMLAAPGYSQPVTEGRLIFMVGSEANALAAAQAIAGEGATPNQTPAR</sequence>
<gene>
    <name evidence="4" type="ORF">LMS43_12005</name>
</gene>
<dbReference type="Gene3D" id="3.30.1360.200">
    <property type="match status" value="1"/>
</dbReference>
<dbReference type="EMBL" id="JAJHNU010000003">
    <property type="protein sequence ID" value="MDN4122012.1"/>
    <property type="molecule type" value="Genomic_DNA"/>
</dbReference>
<feature type="signal peptide" evidence="2">
    <location>
        <begin position="1"/>
        <end position="20"/>
    </location>
</feature>
<keyword evidence="2" id="KW-0732">Signal</keyword>
<dbReference type="PROSITE" id="PS51257">
    <property type="entry name" value="PROKAR_LIPOPROTEIN"/>
    <property type="match status" value="1"/>
</dbReference>
<evidence type="ECO:0000256" key="1">
    <source>
        <dbReference type="SAM" id="MobiDB-lite"/>
    </source>
</evidence>
<dbReference type="InterPro" id="IPR054384">
    <property type="entry name" value="SecDF_P1_head"/>
</dbReference>
<protein>
    <recommendedName>
        <fullName evidence="3">SecDF P1 head subdomain domain-containing protein</fullName>
    </recommendedName>
</protein>
<comment type="caution">
    <text evidence="4">The sequence shown here is derived from an EMBL/GenBank/DDBJ whole genome shotgun (WGS) entry which is preliminary data.</text>
</comment>
<dbReference type="RefSeq" id="WP_266122983.1">
    <property type="nucleotide sequence ID" value="NZ_JAJHNU010000003.1"/>
</dbReference>
<feature type="domain" description="SecDF P1 head subdomain" evidence="3">
    <location>
        <begin position="85"/>
        <end position="166"/>
    </location>
</feature>
<dbReference type="Proteomes" id="UP001168613">
    <property type="component" value="Unassembled WGS sequence"/>
</dbReference>
<dbReference type="Pfam" id="PF22599">
    <property type="entry name" value="SecDF_P1_head"/>
    <property type="match status" value="1"/>
</dbReference>
<feature type="chain" id="PRO_5045487270" description="SecDF P1 head subdomain domain-containing protein" evidence="2">
    <location>
        <begin position="21"/>
        <end position="195"/>
    </location>
</feature>
<name>A0ABT8ELE1_9BURK</name>